<accession>A0ABD6BFP7</accession>
<evidence type="ECO:0000256" key="1">
    <source>
        <dbReference type="SAM" id="Phobius"/>
    </source>
</evidence>
<feature type="transmembrane region" description="Helical" evidence="1">
    <location>
        <begin position="244"/>
        <end position="264"/>
    </location>
</feature>
<dbReference type="Proteomes" id="UP001597076">
    <property type="component" value="Unassembled WGS sequence"/>
</dbReference>
<feature type="transmembrane region" description="Helical" evidence="1">
    <location>
        <begin position="199"/>
        <end position="232"/>
    </location>
</feature>
<protein>
    <submittedName>
        <fullName evidence="2">DUF2182 domain-containing protein</fullName>
    </submittedName>
</protein>
<evidence type="ECO:0000313" key="3">
    <source>
        <dbReference type="Proteomes" id="UP001597076"/>
    </source>
</evidence>
<sequence>MGTQDSFRDRITRRRLPIVALVTYVIALLAWAAVIGRWFPMPGGQMEMQMRMSDPGAPEAMALSNGMTGISLYLLMWGVMMVAMMYPSSVPLFRLYAETLEGTTTAGKVTRVGAFIGTYALVWTLTGIVPLVVNALVPIGSLANAHRGLLMGGSLLLLSGYQLSPYKYRCLRNCRSPLGFLLSHHQPGVRGAVRMSWQFSIFCVGCCWALFAFMVIVGSMNIVWMALIAVVLSLERSVAWGEKLARVVGILAAIAGSTVLLIALI</sequence>
<proteinExistence type="predicted"/>
<dbReference type="AlphaFoldDB" id="A0ABD6BFP7"/>
<name>A0ABD6BFP7_9EURY</name>
<keyword evidence="3" id="KW-1185">Reference proteome</keyword>
<dbReference type="RefSeq" id="WP_390286152.1">
    <property type="nucleotide sequence ID" value="NZ_JBHUDI010000004.1"/>
</dbReference>
<dbReference type="Pfam" id="PF09948">
    <property type="entry name" value="PpoB2"/>
    <property type="match status" value="1"/>
</dbReference>
<gene>
    <name evidence="2" type="ORF">ACFR99_08120</name>
</gene>
<feature type="transmembrane region" description="Helical" evidence="1">
    <location>
        <begin position="112"/>
        <end position="133"/>
    </location>
</feature>
<feature type="transmembrane region" description="Helical" evidence="1">
    <location>
        <begin position="60"/>
        <end position="86"/>
    </location>
</feature>
<keyword evidence="1" id="KW-0472">Membrane</keyword>
<organism evidence="2 3">
    <name type="scientific">Haloarchaeobius amylolyticus</name>
    <dbReference type="NCBI Taxonomy" id="1198296"/>
    <lineage>
        <taxon>Archaea</taxon>
        <taxon>Methanobacteriati</taxon>
        <taxon>Methanobacteriota</taxon>
        <taxon>Stenosarchaea group</taxon>
        <taxon>Halobacteria</taxon>
        <taxon>Halobacteriales</taxon>
        <taxon>Halorubellaceae</taxon>
        <taxon>Haloarchaeobius</taxon>
    </lineage>
</organism>
<keyword evidence="1" id="KW-1133">Transmembrane helix</keyword>
<dbReference type="EMBL" id="JBHUDI010000004">
    <property type="protein sequence ID" value="MFD1563513.1"/>
    <property type="molecule type" value="Genomic_DNA"/>
</dbReference>
<keyword evidence="1" id="KW-0812">Transmembrane</keyword>
<evidence type="ECO:0000313" key="2">
    <source>
        <dbReference type="EMBL" id="MFD1563513.1"/>
    </source>
</evidence>
<feature type="transmembrane region" description="Helical" evidence="1">
    <location>
        <begin position="145"/>
        <end position="163"/>
    </location>
</feature>
<dbReference type="InterPro" id="IPR018688">
    <property type="entry name" value="PpoB2-like"/>
</dbReference>
<feature type="transmembrane region" description="Helical" evidence="1">
    <location>
        <begin position="16"/>
        <end position="40"/>
    </location>
</feature>
<comment type="caution">
    <text evidence="2">The sequence shown here is derived from an EMBL/GenBank/DDBJ whole genome shotgun (WGS) entry which is preliminary data.</text>
</comment>
<reference evidence="2 3" key="1">
    <citation type="journal article" date="2019" name="Int. J. Syst. Evol. Microbiol.">
        <title>The Global Catalogue of Microorganisms (GCM) 10K type strain sequencing project: providing services to taxonomists for standard genome sequencing and annotation.</title>
        <authorList>
            <consortium name="The Broad Institute Genomics Platform"/>
            <consortium name="The Broad Institute Genome Sequencing Center for Infectious Disease"/>
            <person name="Wu L."/>
            <person name="Ma J."/>
        </authorList>
    </citation>
    <scope>NUCLEOTIDE SEQUENCE [LARGE SCALE GENOMIC DNA]</scope>
    <source>
        <strain evidence="2 3">CGMCC 1.12230</strain>
    </source>
</reference>